<dbReference type="GO" id="GO:0016740">
    <property type="term" value="F:transferase activity"/>
    <property type="evidence" value="ECO:0007669"/>
    <property type="project" value="UniProtKB-KW"/>
</dbReference>
<keyword evidence="1" id="KW-0808">Transferase</keyword>
<sequence length="293" mass="31707">MRRVAYLTGRSYRGTPLPPGVVPDAETVSLGLIKDAGAARGIAFDVVYWDEMDLASRGYELAVIRTCWDYTSRARQFLDTLSAHESAGLRVLNSSDVVRWNFRKTYLKDLGAAAIETVWADKVDEATVTRAFDELGADEIVVKPQVGAGSVATVRLKKNAWSAGDLADGPPGAAMIQPFLNSIATEGERSLFWFGGVFSHAIRKVPASGDWLANIPGKTHFVAEAAPAAAMEAAEAARARAPQDLLYVRIDLVMANDGSWRVIEIEAIEPYLFLDFAPEGAGFFVDAIARVLG</sequence>
<reference evidence="2" key="1">
    <citation type="submission" date="2019-12" db="EMBL/GenBank/DDBJ databases">
        <title>Complete genome of Terracaulis silvestris 0127_4.</title>
        <authorList>
            <person name="Vieira S."/>
            <person name="Riedel T."/>
            <person name="Sproer C."/>
            <person name="Pascual J."/>
            <person name="Boedeker C."/>
            <person name="Overmann J."/>
        </authorList>
    </citation>
    <scope>NUCLEOTIDE SEQUENCE [LARGE SCALE GENOMIC DNA]</scope>
    <source>
        <strain evidence="2">0127_4</strain>
    </source>
</reference>
<dbReference type="KEGG" id="tsv:DSM104635_03869"/>
<dbReference type="PANTHER" id="PTHR39217:SF1">
    <property type="entry name" value="GLUTATHIONE SYNTHETASE"/>
    <property type="match status" value="1"/>
</dbReference>
<evidence type="ECO:0000313" key="1">
    <source>
        <dbReference type="EMBL" id="QGZ97004.1"/>
    </source>
</evidence>
<dbReference type="PANTHER" id="PTHR39217">
    <property type="match status" value="1"/>
</dbReference>
<dbReference type="AlphaFoldDB" id="A0A6I6MX95"/>
<dbReference type="Proteomes" id="UP000431269">
    <property type="component" value="Chromosome"/>
</dbReference>
<gene>
    <name evidence="1" type="ORF">DSM104635_03869</name>
</gene>
<keyword evidence="2" id="KW-1185">Reference proteome</keyword>
<accession>A0A6I6MX95</accession>
<dbReference type="Gene3D" id="3.30.470.20">
    <property type="entry name" value="ATP-grasp fold, B domain"/>
    <property type="match status" value="1"/>
</dbReference>
<dbReference type="RefSeq" id="WP_158767833.1">
    <property type="nucleotide sequence ID" value="NZ_CP047045.1"/>
</dbReference>
<dbReference type="SUPFAM" id="SSF56059">
    <property type="entry name" value="Glutathione synthetase ATP-binding domain-like"/>
    <property type="match status" value="1"/>
</dbReference>
<proteinExistence type="predicted"/>
<evidence type="ECO:0000313" key="2">
    <source>
        <dbReference type="Proteomes" id="UP000431269"/>
    </source>
</evidence>
<protein>
    <submittedName>
        <fullName evidence="1">Glutathione synthase/Ribosomal protein S6 modification enzyme (Glutaminyl transferase)</fullName>
    </submittedName>
</protein>
<organism evidence="1 2">
    <name type="scientific">Terricaulis silvestris</name>
    <dbReference type="NCBI Taxonomy" id="2686094"/>
    <lineage>
        <taxon>Bacteria</taxon>
        <taxon>Pseudomonadati</taxon>
        <taxon>Pseudomonadota</taxon>
        <taxon>Alphaproteobacteria</taxon>
        <taxon>Caulobacterales</taxon>
        <taxon>Caulobacteraceae</taxon>
        <taxon>Terricaulis</taxon>
    </lineage>
</organism>
<dbReference type="InterPro" id="IPR053191">
    <property type="entry name" value="DcsG_Biosynth_Enzyme"/>
</dbReference>
<dbReference type="EMBL" id="CP047045">
    <property type="protein sequence ID" value="QGZ97004.1"/>
    <property type="molecule type" value="Genomic_DNA"/>
</dbReference>
<name>A0A6I6MX95_9CAUL</name>